<organism evidence="5 6">
    <name type="scientific">Vibrio thalassae</name>
    <dbReference type="NCBI Taxonomy" id="1243014"/>
    <lineage>
        <taxon>Bacteria</taxon>
        <taxon>Pseudomonadati</taxon>
        <taxon>Pseudomonadota</taxon>
        <taxon>Gammaproteobacteria</taxon>
        <taxon>Vibrionales</taxon>
        <taxon>Vibrionaceae</taxon>
        <taxon>Vibrio</taxon>
    </lineage>
</organism>
<evidence type="ECO:0000313" key="5">
    <source>
        <dbReference type="EMBL" id="SNX50453.1"/>
    </source>
</evidence>
<dbReference type="Gene3D" id="1.10.10.10">
    <property type="entry name" value="Winged helix-like DNA-binding domain superfamily/Winged helix DNA-binding domain"/>
    <property type="match status" value="1"/>
</dbReference>
<evidence type="ECO:0000313" key="6">
    <source>
        <dbReference type="Proteomes" id="UP000219336"/>
    </source>
</evidence>
<gene>
    <name evidence="5" type="primary">cadC_2</name>
    <name evidence="5" type="ORF">VTH8203_04113</name>
</gene>
<reference evidence="6" key="1">
    <citation type="submission" date="2016-06" db="EMBL/GenBank/DDBJ databases">
        <authorList>
            <person name="Rodrigo-Torres L."/>
            <person name="Arahal R.D."/>
            <person name="Lucena T."/>
        </authorList>
    </citation>
    <scope>NUCLEOTIDE SEQUENCE [LARGE SCALE GENOMIC DNA]</scope>
    <source>
        <strain evidence="6">CECT8203</strain>
    </source>
</reference>
<dbReference type="EMBL" id="OANU01000123">
    <property type="protein sequence ID" value="SNX50453.1"/>
    <property type="molecule type" value="Genomic_DNA"/>
</dbReference>
<dbReference type="AlphaFoldDB" id="A0A240EQA3"/>
<dbReference type="GO" id="GO:0003677">
    <property type="term" value="F:DNA binding"/>
    <property type="evidence" value="ECO:0007669"/>
    <property type="project" value="UniProtKB-UniRule"/>
</dbReference>
<dbReference type="InterPro" id="IPR036388">
    <property type="entry name" value="WH-like_DNA-bd_sf"/>
</dbReference>
<feature type="DNA-binding region" description="OmpR/PhoB-type" evidence="2">
    <location>
        <begin position="5"/>
        <end position="109"/>
    </location>
</feature>
<dbReference type="Proteomes" id="UP000219336">
    <property type="component" value="Unassembled WGS sequence"/>
</dbReference>
<dbReference type="Pfam" id="PF00486">
    <property type="entry name" value="Trans_reg_C"/>
    <property type="match status" value="1"/>
</dbReference>
<name>A0A240EQA3_9VIBR</name>
<dbReference type="SMART" id="SM00862">
    <property type="entry name" value="Trans_reg_C"/>
    <property type="match status" value="1"/>
</dbReference>
<dbReference type="CDD" id="cd00383">
    <property type="entry name" value="trans_reg_C"/>
    <property type="match status" value="1"/>
</dbReference>
<dbReference type="GO" id="GO:0006355">
    <property type="term" value="P:regulation of DNA-templated transcription"/>
    <property type="evidence" value="ECO:0007669"/>
    <property type="project" value="InterPro"/>
</dbReference>
<dbReference type="InterPro" id="IPR001867">
    <property type="entry name" value="OmpR/PhoB-type_DNA-bd"/>
</dbReference>
<accession>A0A240EQA3</accession>
<evidence type="ECO:0000256" key="1">
    <source>
        <dbReference type="ARBA" id="ARBA00023125"/>
    </source>
</evidence>
<feature type="domain" description="OmpR/PhoB-type" evidence="4">
    <location>
        <begin position="5"/>
        <end position="109"/>
    </location>
</feature>
<sequence length="276" mass="30700">MSNIGTKFILGQKYIFDPNSNSLVDQTNNDEVVRLGSNESRILLLLAERPNEVVTRNELHEFVWRDQGFEVDDSSLTQAISTLRKMLKDPTKSPQFVKTVPKRGYQLISSVERSVPVASSETINEAPVVDLAKELPEPSATSVISHTEPAIPPAPKEKTPPTVWAMIVAAILLPILVLMVTNPVQSSFKELGMVESVKIVTPENHPDVSSWQPKIEQCVAKYIETHTDDMFPLEVIVTGDQSDQIALNFIHSVEFSGENSTMRIFTEQSDLSKVCK</sequence>
<protein>
    <submittedName>
        <fullName evidence="5">Transcriptional activator CadC</fullName>
    </submittedName>
</protein>
<dbReference type="OrthoDB" id="1971692at2"/>
<keyword evidence="1 2" id="KW-0238">DNA-binding</keyword>
<dbReference type="SUPFAM" id="SSF46894">
    <property type="entry name" value="C-terminal effector domain of the bipartite response regulators"/>
    <property type="match status" value="1"/>
</dbReference>
<dbReference type="InterPro" id="IPR016032">
    <property type="entry name" value="Sig_transdc_resp-reg_C-effctor"/>
</dbReference>
<feature type="transmembrane region" description="Helical" evidence="3">
    <location>
        <begin position="163"/>
        <end position="181"/>
    </location>
</feature>
<proteinExistence type="predicted"/>
<keyword evidence="3" id="KW-1133">Transmembrane helix</keyword>
<evidence type="ECO:0000256" key="3">
    <source>
        <dbReference type="SAM" id="Phobius"/>
    </source>
</evidence>
<keyword evidence="3" id="KW-0812">Transmembrane</keyword>
<keyword evidence="3" id="KW-0472">Membrane</keyword>
<dbReference type="RefSeq" id="WP_096995384.1">
    <property type="nucleotide sequence ID" value="NZ_JBHSII010000001.1"/>
</dbReference>
<evidence type="ECO:0000256" key="2">
    <source>
        <dbReference type="PROSITE-ProRule" id="PRU01091"/>
    </source>
</evidence>
<dbReference type="GO" id="GO:0000160">
    <property type="term" value="P:phosphorelay signal transduction system"/>
    <property type="evidence" value="ECO:0007669"/>
    <property type="project" value="InterPro"/>
</dbReference>
<evidence type="ECO:0000259" key="4">
    <source>
        <dbReference type="PROSITE" id="PS51755"/>
    </source>
</evidence>
<keyword evidence="6" id="KW-1185">Reference proteome</keyword>
<dbReference type="PROSITE" id="PS51755">
    <property type="entry name" value="OMPR_PHOB"/>
    <property type="match status" value="1"/>
</dbReference>